<dbReference type="OrthoDB" id="9784272at2"/>
<proteinExistence type="inferred from homology"/>
<dbReference type="InterPro" id="IPR039425">
    <property type="entry name" value="RNA_pol_sigma-70-like"/>
</dbReference>
<sequence>MSEKPTILSTVRRYSNQLFRFIRGRVRSEEEAEDILQDVWVQLSRLSNLDEVESLSGWLYQVARNRITDTYRKKGTESLDDLTYEDEEGNLNVKEILLSDSQSPEDAFFKEIFWDALMNALDELPENQRQVFVWNELEDLTLQEIADKTNENLITIISRKRYAVQHLRQRLQALYDELNND</sequence>
<dbReference type="NCBIfam" id="TIGR02937">
    <property type="entry name" value="sigma70-ECF"/>
    <property type="match status" value="1"/>
</dbReference>
<dbReference type="EMBL" id="CP002691">
    <property type="protein sequence ID" value="AEE48505.1"/>
    <property type="molecule type" value="Genomic_DNA"/>
</dbReference>
<dbReference type="HOGENOM" id="CLU_047691_12_0_10"/>
<dbReference type="eggNOG" id="COG1595">
    <property type="taxonomic scope" value="Bacteria"/>
</dbReference>
<dbReference type="CDD" id="cd06171">
    <property type="entry name" value="Sigma70_r4"/>
    <property type="match status" value="1"/>
</dbReference>
<dbReference type="SUPFAM" id="SSF88946">
    <property type="entry name" value="Sigma2 domain of RNA polymerase sigma factors"/>
    <property type="match status" value="1"/>
</dbReference>
<dbReference type="GO" id="GO:0003677">
    <property type="term" value="F:DNA binding"/>
    <property type="evidence" value="ECO:0007669"/>
    <property type="project" value="UniProtKB-KW"/>
</dbReference>
<evidence type="ECO:0000256" key="5">
    <source>
        <dbReference type="ARBA" id="ARBA00023163"/>
    </source>
</evidence>
<dbReference type="PANTHER" id="PTHR43133">
    <property type="entry name" value="RNA POLYMERASE ECF-TYPE SIGMA FACTO"/>
    <property type="match status" value="1"/>
</dbReference>
<dbReference type="RefSeq" id="WP_013763069.1">
    <property type="nucleotide sequence ID" value="NC_015510.1"/>
</dbReference>
<dbReference type="InterPro" id="IPR007630">
    <property type="entry name" value="RNA_pol_sigma70_r4"/>
</dbReference>
<dbReference type="GO" id="GO:0016987">
    <property type="term" value="F:sigma factor activity"/>
    <property type="evidence" value="ECO:0007669"/>
    <property type="project" value="UniProtKB-KW"/>
</dbReference>
<dbReference type="AlphaFoldDB" id="F4L0J3"/>
<dbReference type="InterPro" id="IPR036388">
    <property type="entry name" value="WH-like_DNA-bd_sf"/>
</dbReference>
<feature type="domain" description="RNA polymerase sigma-70 region 4" evidence="7">
    <location>
        <begin position="120"/>
        <end position="169"/>
    </location>
</feature>
<keyword evidence="9" id="KW-1185">Reference proteome</keyword>
<dbReference type="GO" id="GO:0006352">
    <property type="term" value="P:DNA-templated transcription initiation"/>
    <property type="evidence" value="ECO:0007669"/>
    <property type="project" value="InterPro"/>
</dbReference>
<reference key="2">
    <citation type="submission" date="2011-04" db="EMBL/GenBank/DDBJ databases">
        <title>Complete sequence of chromosome of Haliscomenobacter hydrossis DSM 1100.</title>
        <authorList>
            <consortium name="US DOE Joint Genome Institute (JGI-PGF)"/>
            <person name="Lucas S."/>
            <person name="Han J."/>
            <person name="Lapidus A."/>
            <person name="Bruce D."/>
            <person name="Goodwin L."/>
            <person name="Pitluck S."/>
            <person name="Peters L."/>
            <person name="Kyrpides N."/>
            <person name="Mavromatis K."/>
            <person name="Ivanova N."/>
            <person name="Ovchinnikova G."/>
            <person name="Pagani I."/>
            <person name="Daligault H."/>
            <person name="Detter J.C."/>
            <person name="Han C."/>
            <person name="Land M."/>
            <person name="Hauser L."/>
            <person name="Markowitz V."/>
            <person name="Cheng J.-F."/>
            <person name="Hugenholtz P."/>
            <person name="Woyke T."/>
            <person name="Wu D."/>
            <person name="Verbarg S."/>
            <person name="Frueling A."/>
            <person name="Brambilla E."/>
            <person name="Klenk H.-P."/>
            <person name="Eisen J.A."/>
        </authorList>
    </citation>
    <scope>NUCLEOTIDE SEQUENCE</scope>
    <source>
        <strain>DSM 1100</strain>
    </source>
</reference>
<dbReference type="Pfam" id="PF04545">
    <property type="entry name" value="Sigma70_r4"/>
    <property type="match status" value="1"/>
</dbReference>
<evidence type="ECO:0000256" key="3">
    <source>
        <dbReference type="ARBA" id="ARBA00023082"/>
    </source>
</evidence>
<dbReference type="Proteomes" id="UP000008461">
    <property type="component" value="Chromosome"/>
</dbReference>
<dbReference type="STRING" id="760192.Halhy_0596"/>
<evidence type="ECO:0000256" key="4">
    <source>
        <dbReference type="ARBA" id="ARBA00023125"/>
    </source>
</evidence>
<reference evidence="8 9" key="1">
    <citation type="journal article" date="2011" name="Stand. Genomic Sci.">
        <title>Complete genome sequence of Haliscomenobacter hydrossis type strain (O).</title>
        <authorList>
            <consortium name="US DOE Joint Genome Institute (JGI-PGF)"/>
            <person name="Daligault H."/>
            <person name="Lapidus A."/>
            <person name="Zeytun A."/>
            <person name="Nolan M."/>
            <person name="Lucas S."/>
            <person name="Del Rio T.G."/>
            <person name="Tice H."/>
            <person name="Cheng J.F."/>
            <person name="Tapia R."/>
            <person name="Han C."/>
            <person name="Goodwin L."/>
            <person name="Pitluck S."/>
            <person name="Liolios K."/>
            <person name="Pagani I."/>
            <person name="Ivanova N."/>
            <person name="Huntemann M."/>
            <person name="Mavromatis K."/>
            <person name="Mikhailova N."/>
            <person name="Pati A."/>
            <person name="Chen A."/>
            <person name="Palaniappan K."/>
            <person name="Land M."/>
            <person name="Hauser L."/>
            <person name="Brambilla E.M."/>
            <person name="Rohde M."/>
            <person name="Verbarg S."/>
            <person name="Goker M."/>
            <person name="Bristow J."/>
            <person name="Eisen J.A."/>
            <person name="Markowitz V."/>
            <person name="Hugenholtz P."/>
            <person name="Kyrpides N.C."/>
            <person name="Klenk H.P."/>
            <person name="Woyke T."/>
        </authorList>
    </citation>
    <scope>NUCLEOTIDE SEQUENCE [LARGE SCALE GENOMIC DNA]</scope>
    <source>
        <strain evidence="9">ATCC 27775 / DSM 1100 / LMG 10767 / O</strain>
    </source>
</reference>
<dbReference type="InterPro" id="IPR007627">
    <property type="entry name" value="RNA_pol_sigma70_r2"/>
</dbReference>
<dbReference type="InterPro" id="IPR013325">
    <property type="entry name" value="RNA_pol_sigma_r2"/>
</dbReference>
<evidence type="ECO:0000313" key="8">
    <source>
        <dbReference type="EMBL" id="AEE48505.1"/>
    </source>
</evidence>
<dbReference type="PANTHER" id="PTHR43133:SF8">
    <property type="entry name" value="RNA POLYMERASE SIGMA FACTOR HI_1459-RELATED"/>
    <property type="match status" value="1"/>
</dbReference>
<evidence type="ECO:0000259" key="6">
    <source>
        <dbReference type="Pfam" id="PF04542"/>
    </source>
</evidence>
<keyword evidence="4" id="KW-0238">DNA-binding</keyword>
<gene>
    <name evidence="8" type="ordered locus">Halhy_0596</name>
</gene>
<keyword evidence="5" id="KW-0804">Transcription</keyword>
<comment type="similarity">
    <text evidence="1">Belongs to the sigma-70 factor family. ECF subfamily.</text>
</comment>
<evidence type="ECO:0000259" key="7">
    <source>
        <dbReference type="Pfam" id="PF04545"/>
    </source>
</evidence>
<organism evidence="8 9">
    <name type="scientific">Haliscomenobacter hydrossis (strain ATCC 27775 / DSM 1100 / LMG 10767 / O)</name>
    <dbReference type="NCBI Taxonomy" id="760192"/>
    <lineage>
        <taxon>Bacteria</taxon>
        <taxon>Pseudomonadati</taxon>
        <taxon>Bacteroidota</taxon>
        <taxon>Saprospiria</taxon>
        <taxon>Saprospirales</taxon>
        <taxon>Haliscomenobacteraceae</taxon>
        <taxon>Haliscomenobacter</taxon>
    </lineage>
</organism>
<dbReference type="SUPFAM" id="SSF88659">
    <property type="entry name" value="Sigma3 and sigma4 domains of RNA polymerase sigma factors"/>
    <property type="match status" value="1"/>
</dbReference>
<dbReference type="Gene3D" id="1.10.1740.10">
    <property type="match status" value="1"/>
</dbReference>
<evidence type="ECO:0000256" key="1">
    <source>
        <dbReference type="ARBA" id="ARBA00010641"/>
    </source>
</evidence>
<name>F4L0J3_HALH1</name>
<evidence type="ECO:0000313" key="9">
    <source>
        <dbReference type="Proteomes" id="UP000008461"/>
    </source>
</evidence>
<accession>F4L0J3</accession>
<dbReference type="Pfam" id="PF04542">
    <property type="entry name" value="Sigma70_r2"/>
    <property type="match status" value="1"/>
</dbReference>
<evidence type="ECO:0000256" key="2">
    <source>
        <dbReference type="ARBA" id="ARBA00023015"/>
    </source>
</evidence>
<keyword evidence="2" id="KW-0805">Transcription regulation</keyword>
<dbReference type="InterPro" id="IPR014284">
    <property type="entry name" value="RNA_pol_sigma-70_dom"/>
</dbReference>
<feature type="domain" description="RNA polymerase sigma-70 region 2" evidence="6">
    <location>
        <begin position="11"/>
        <end position="75"/>
    </location>
</feature>
<keyword evidence="3" id="KW-0731">Sigma factor</keyword>
<protein>
    <submittedName>
        <fullName evidence="8">RNA polymerase, sigma-24 subunit, ECF subfamily</fullName>
    </submittedName>
</protein>
<dbReference type="InterPro" id="IPR013324">
    <property type="entry name" value="RNA_pol_sigma_r3/r4-like"/>
</dbReference>
<dbReference type="Gene3D" id="1.10.10.10">
    <property type="entry name" value="Winged helix-like DNA-binding domain superfamily/Winged helix DNA-binding domain"/>
    <property type="match status" value="1"/>
</dbReference>
<dbReference type="KEGG" id="hhy:Halhy_0596"/>